<feature type="region of interest" description="Disordered" evidence="1">
    <location>
        <begin position="108"/>
        <end position="130"/>
    </location>
</feature>
<organism evidence="2 3">
    <name type="scientific">Glomus cerebriforme</name>
    <dbReference type="NCBI Taxonomy" id="658196"/>
    <lineage>
        <taxon>Eukaryota</taxon>
        <taxon>Fungi</taxon>
        <taxon>Fungi incertae sedis</taxon>
        <taxon>Mucoromycota</taxon>
        <taxon>Glomeromycotina</taxon>
        <taxon>Glomeromycetes</taxon>
        <taxon>Glomerales</taxon>
        <taxon>Glomeraceae</taxon>
        <taxon>Glomus</taxon>
    </lineage>
</organism>
<feature type="compositionally biased region" description="Basic and acidic residues" evidence="1">
    <location>
        <begin position="108"/>
        <end position="118"/>
    </location>
</feature>
<proteinExistence type="predicted"/>
<evidence type="ECO:0000256" key="1">
    <source>
        <dbReference type="SAM" id="MobiDB-lite"/>
    </source>
</evidence>
<gene>
    <name evidence="2" type="ORF">C1645_873313</name>
</gene>
<accession>A0A397TCI3</accession>
<dbReference type="OrthoDB" id="2359190at2759"/>
<evidence type="ECO:0000313" key="2">
    <source>
        <dbReference type="EMBL" id="RIA94666.1"/>
    </source>
</evidence>
<keyword evidence="3" id="KW-1185">Reference proteome</keyword>
<dbReference type="Proteomes" id="UP000265703">
    <property type="component" value="Unassembled WGS sequence"/>
</dbReference>
<reference evidence="2 3" key="1">
    <citation type="submission" date="2018-06" db="EMBL/GenBank/DDBJ databases">
        <title>Comparative genomics reveals the genomic features of Rhizophagus irregularis, R. cerebriforme, R. diaphanum and Gigaspora rosea, and their symbiotic lifestyle signature.</title>
        <authorList>
            <person name="Morin E."/>
            <person name="San Clemente H."/>
            <person name="Chen E.C.H."/>
            <person name="De La Providencia I."/>
            <person name="Hainaut M."/>
            <person name="Kuo A."/>
            <person name="Kohler A."/>
            <person name="Murat C."/>
            <person name="Tang N."/>
            <person name="Roy S."/>
            <person name="Loubradou J."/>
            <person name="Henrissat B."/>
            <person name="Grigoriev I.V."/>
            <person name="Corradi N."/>
            <person name="Roux C."/>
            <person name="Martin F.M."/>
        </authorList>
    </citation>
    <scope>NUCLEOTIDE SEQUENCE [LARGE SCALE GENOMIC DNA]</scope>
    <source>
        <strain evidence="2 3">DAOM 227022</strain>
    </source>
</reference>
<name>A0A397TCI3_9GLOM</name>
<comment type="caution">
    <text evidence="2">The sequence shown here is derived from an EMBL/GenBank/DDBJ whole genome shotgun (WGS) entry which is preliminary data.</text>
</comment>
<dbReference type="EMBL" id="QKYT01000076">
    <property type="protein sequence ID" value="RIA94666.1"/>
    <property type="molecule type" value="Genomic_DNA"/>
</dbReference>
<evidence type="ECO:0000313" key="3">
    <source>
        <dbReference type="Proteomes" id="UP000265703"/>
    </source>
</evidence>
<sequence>MDRAAFMQRKDFLFTEALAAESFPNFKLKPWLTRMLSWDKKEYYNALDELNAAWKVMYPNENVTYFPQFARSQVFIAMNDYRSCINLDDEPMHMRVFLAFHDQIVKHENETQRQETKRKTTQLKTEQNEQKLKTKQNKDYLREMINKGRIKVRETNRPKSQDYCYDLDEIIAKPKKTQNIIFTLEFANNEIPYIDFSSWVIQIHSYDKTIRESAHNSLNEAFKLRFPESNVKLNNVQALGRIESGLDSYESIVPEGERNLPMLTFRKIMNSYRARRRDLNINNK</sequence>
<dbReference type="AlphaFoldDB" id="A0A397TCI3"/>
<protein>
    <submittedName>
        <fullName evidence="2">Uncharacterized protein</fullName>
    </submittedName>
</protein>